<feature type="region of interest" description="Disordered" evidence="1">
    <location>
        <begin position="17"/>
        <end position="44"/>
    </location>
</feature>
<proteinExistence type="predicted"/>
<protein>
    <submittedName>
        <fullName evidence="3">Uncharacterized protein</fullName>
    </submittedName>
</protein>
<sequence>MFLKTFLSLLGILDESSVQPQTQKEPKLSDSGQSGQNVDDDAKNTDCRCEDNGSRVSLRGEILIHIFFRVCFPRFLKKKKIFYM</sequence>
<name>A0A3Q3E3Y7_9LABR</name>
<dbReference type="InParanoid" id="A0A3Q3E3Y7"/>
<feature type="chain" id="PRO_5018701238" evidence="2">
    <location>
        <begin position="19"/>
        <end position="84"/>
    </location>
</feature>
<evidence type="ECO:0000256" key="1">
    <source>
        <dbReference type="SAM" id="MobiDB-lite"/>
    </source>
</evidence>
<dbReference type="Proteomes" id="UP000261660">
    <property type="component" value="Unplaced"/>
</dbReference>
<evidence type="ECO:0000313" key="3">
    <source>
        <dbReference type="Ensembl" id="ENSLBEP00000001912.1"/>
    </source>
</evidence>
<reference evidence="3" key="1">
    <citation type="submission" date="2025-08" db="UniProtKB">
        <authorList>
            <consortium name="Ensembl"/>
        </authorList>
    </citation>
    <scope>IDENTIFICATION</scope>
</reference>
<accession>A0A3Q3E3Y7</accession>
<feature type="signal peptide" evidence="2">
    <location>
        <begin position="1"/>
        <end position="18"/>
    </location>
</feature>
<dbReference type="Ensembl" id="ENSLBET00000002028.1">
    <property type="protein sequence ID" value="ENSLBEP00000001912.1"/>
    <property type="gene ID" value="ENSLBEG00000001497.1"/>
</dbReference>
<organism evidence="3 4">
    <name type="scientific">Labrus bergylta</name>
    <name type="common">ballan wrasse</name>
    <dbReference type="NCBI Taxonomy" id="56723"/>
    <lineage>
        <taxon>Eukaryota</taxon>
        <taxon>Metazoa</taxon>
        <taxon>Chordata</taxon>
        <taxon>Craniata</taxon>
        <taxon>Vertebrata</taxon>
        <taxon>Euteleostomi</taxon>
        <taxon>Actinopterygii</taxon>
        <taxon>Neopterygii</taxon>
        <taxon>Teleostei</taxon>
        <taxon>Neoteleostei</taxon>
        <taxon>Acanthomorphata</taxon>
        <taxon>Eupercaria</taxon>
        <taxon>Labriformes</taxon>
        <taxon>Labridae</taxon>
        <taxon>Labrus</taxon>
    </lineage>
</organism>
<evidence type="ECO:0000256" key="2">
    <source>
        <dbReference type="SAM" id="SignalP"/>
    </source>
</evidence>
<reference evidence="3" key="2">
    <citation type="submission" date="2025-09" db="UniProtKB">
        <authorList>
            <consortium name="Ensembl"/>
        </authorList>
    </citation>
    <scope>IDENTIFICATION</scope>
</reference>
<evidence type="ECO:0000313" key="4">
    <source>
        <dbReference type="Proteomes" id="UP000261660"/>
    </source>
</evidence>
<keyword evidence="2" id="KW-0732">Signal</keyword>
<dbReference type="AlphaFoldDB" id="A0A3Q3E3Y7"/>
<keyword evidence="4" id="KW-1185">Reference proteome</keyword>